<dbReference type="Proteomes" id="UP001066276">
    <property type="component" value="Chromosome 4_1"/>
</dbReference>
<proteinExistence type="predicted"/>
<evidence type="ECO:0000313" key="1">
    <source>
        <dbReference type="EMBL" id="KAJ1168416.1"/>
    </source>
</evidence>
<organism evidence="1 2">
    <name type="scientific">Pleurodeles waltl</name>
    <name type="common">Iberian ribbed newt</name>
    <dbReference type="NCBI Taxonomy" id="8319"/>
    <lineage>
        <taxon>Eukaryota</taxon>
        <taxon>Metazoa</taxon>
        <taxon>Chordata</taxon>
        <taxon>Craniata</taxon>
        <taxon>Vertebrata</taxon>
        <taxon>Euteleostomi</taxon>
        <taxon>Amphibia</taxon>
        <taxon>Batrachia</taxon>
        <taxon>Caudata</taxon>
        <taxon>Salamandroidea</taxon>
        <taxon>Salamandridae</taxon>
        <taxon>Pleurodelinae</taxon>
        <taxon>Pleurodeles</taxon>
    </lineage>
</organism>
<gene>
    <name evidence="1" type="ORF">NDU88_000342</name>
</gene>
<dbReference type="EMBL" id="JANPWB010000007">
    <property type="protein sequence ID" value="KAJ1168416.1"/>
    <property type="molecule type" value="Genomic_DNA"/>
</dbReference>
<dbReference type="AlphaFoldDB" id="A0AAV7SWR3"/>
<reference evidence="1" key="1">
    <citation type="journal article" date="2022" name="bioRxiv">
        <title>Sequencing and chromosome-scale assembly of the giantPleurodeles waltlgenome.</title>
        <authorList>
            <person name="Brown T."/>
            <person name="Elewa A."/>
            <person name="Iarovenko S."/>
            <person name="Subramanian E."/>
            <person name="Araus A.J."/>
            <person name="Petzold A."/>
            <person name="Susuki M."/>
            <person name="Suzuki K.-i.T."/>
            <person name="Hayashi T."/>
            <person name="Toyoda A."/>
            <person name="Oliveira C."/>
            <person name="Osipova E."/>
            <person name="Leigh N.D."/>
            <person name="Simon A."/>
            <person name="Yun M.H."/>
        </authorList>
    </citation>
    <scope>NUCLEOTIDE SEQUENCE</scope>
    <source>
        <strain evidence="1">20211129_DDA</strain>
        <tissue evidence="1">Liver</tissue>
    </source>
</reference>
<name>A0AAV7SWR3_PLEWA</name>
<evidence type="ECO:0000313" key="2">
    <source>
        <dbReference type="Proteomes" id="UP001066276"/>
    </source>
</evidence>
<sequence length="151" mass="16960">MSHGTAWRIWTGRDALSKGHMVQPGIYGLSKTLALEVTWDSLASLDWARHSLSTWDSLASLDWVRHSSRHGVAWHLWTGRDALAKGHLGQPGIYGLSKTLALEVTRDRLASLDWARHLLSTWVSLASLDWVRHSLSTWDSLASLDQERLAL</sequence>
<protein>
    <submittedName>
        <fullName evidence="1">Uncharacterized protein</fullName>
    </submittedName>
</protein>
<keyword evidence="2" id="KW-1185">Reference proteome</keyword>
<accession>A0AAV7SWR3</accession>
<comment type="caution">
    <text evidence="1">The sequence shown here is derived from an EMBL/GenBank/DDBJ whole genome shotgun (WGS) entry which is preliminary data.</text>
</comment>